<protein>
    <recommendedName>
        <fullName evidence="4">Electron transfer flavoprotein alpha/beta-subunit N-terminal domain-containing protein</fullName>
    </recommendedName>
</protein>
<feature type="binding site" evidence="3">
    <location>
        <begin position="254"/>
        <end position="255"/>
    </location>
    <ligand>
        <name>FAD</name>
        <dbReference type="ChEBI" id="CHEBI:57692"/>
    </ligand>
</feature>
<dbReference type="PIRSF" id="PIRSF000089">
    <property type="entry name" value="Electra_flavoP_a"/>
    <property type="match status" value="1"/>
</dbReference>
<comment type="cofactor">
    <cofactor evidence="3">
        <name>FAD</name>
        <dbReference type="ChEBI" id="CHEBI:57692"/>
    </cofactor>
    <text evidence="3">Binds 1 FAD per dimer.</text>
</comment>
<dbReference type="GO" id="GO:0033539">
    <property type="term" value="P:fatty acid beta-oxidation using acyl-CoA dehydrogenase"/>
    <property type="evidence" value="ECO:0007669"/>
    <property type="project" value="TreeGrafter"/>
</dbReference>
<dbReference type="SUPFAM" id="SSF52467">
    <property type="entry name" value="DHS-like NAD/FAD-binding domain"/>
    <property type="match status" value="1"/>
</dbReference>
<dbReference type="InterPro" id="IPR014730">
    <property type="entry name" value="ETF_a/b_N"/>
</dbReference>
<dbReference type="CDD" id="cd01715">
    <property type="entry name" value="ETF_alpha"/>
    <property type="match status" value="1"/>
</dbReference>
<sequence>MTVLLTMEVTMTAFAGITVFDGVFEDKLMPATKEMLACARKLAEVFNEKVNCILFGEGLNETPKEAVAFGADTVFVAEHPLLKDYNPDVYCIALDQITRQTAPRCIILGQTSIGADIAPRMAFKLGFDLITDCIKINFNKETESFLAVHPVYGGKIHAVFASLNSQLIATLRQKSIEPLERDDSRKGEIIPVKVDIDPALIRIKVVEKIKEETEGIRLESAPVVVSGGRGIGSKENFKHLKELAGILNGAVGGSRPASDNGWVPATSKVGLTGKIVAPNIYIAIGISGSSQHLAGCIGSKNIVAINNDPAANIFRVSRYGVVGDWKEVLPGFTEKLRELTAS</sequence>
<feature type="binding site" evidence="3">
    <location>
        <position position="306"/>
    </location>
    <ligand>
        <name>FAD</name>
        <dbReference type="ChEBI" id="CHEBI:57692"/>
    </ligand>
</feature>
<dbReference type="InterPro" id="IPR014729">
    <property type="entry name" value="Rossmann-like_a/b/a_fold"/>
</dbReference>
<keyword evidence="3" id="KW-0285">Flavoprotein</keyword>
<evidence type="ECO:0000256" key="1">
    <source>
        <dbReference type="ARBA" id="ARBA00005817"/>
    </source>
</evidence>
<evidence type="ECO:0000256" key="2">
    <source>
        <dbReference type="ARBA" id="ARBA00022982"/>
    </source>
</evidence>
<dbReference type="SUPFAM" id="SSF52402">
    <property type="entry name" value="Adenine nucleotide alpha hydrolases-like"/>
    <property type="match status" value="1"/>
</dbReference>
<dbReference type="PANTHER" id="PTHR43153:SF1">
    <property type="entry name" value="ELECTRON TRANSFER FLAVOPROTEIN SUBUNIT ALPHA, MITOCHONDRIAL"/>
    <property type="match status" value="1"/>
</dbReference>
<dbReference type="EMBL" id="FR695872">
    <property type="protein sequence ID" value="CBX29670.1"/>
    <property type="molecule type" value="Genomic_DNA"/>
</dbReference>
<feature type="domain" description="Electron transfer flavoprotein alpha/beta-subunit N-terminal" evidence="4">
    <location>
        <begin position="17"/>
        <end position="205"/>
    </location>
</feature>
<dbReference type="Gene3D" id="3.40.50.620">
    <property type="entry name" value="HUPs"/>
    <property type="match status" value="1"/>
</dbReference>
<dbReference type="Pfam" id="PF00766">
    <property type="entry name" value="ETF_alpha"/>
    <property type="match status" value="1"/>
</dbReference>
<dbReference type="InterPro" id="IPR014731">
    <property type="entry name" value="ETF_asu_C"/>
</dbReference>
<dbReference type="InterPro" id="IPR033947">
    <property type="entry name" value="ETF_alpha_N"/>
</dbReference>
<feature type="binding site" evidence="3">
    <location>
        <position position="229"/>
    </location>
    <ligand>
        <name>FAD</name>
        <dbReference type="ChEBI" id="CHEBI:57692"/>
    </ligand>
</feature>
<dbReference type="Pfam" id="PF01012">
    <property type="entry name" value="ETF"/>
    <property type="match status" value="1"/>
</dbReference>
<comment type="similarity">
    <text evidence="1">Belongs to the ETF alpha-subunit/FixB family.</text>
</comment>
<dbReference type="InterPro" id="IPR001308">
    <property type="entry name" value="ETF_a/FixB"/>
</dbReference>
<evidence type="ECO:0000259" key="4">
    <source>
        <dbReference type="SMART" id="SM00893"/>
    </source>
</evidence>
<dbReference type="InterPro" id="IPR029035">
    <property type="entry name" value="DHS-like_NAD/FAD-binding_dom"/>
</dbReference>
<keyword evidence="2" id="KW-0249">Electron transport</keyword>
<keyword evidence="2" id="KW-0813">Transport</keyword>
<dbReference type="GO" id="GO:0050660">
    <property type="term" value="F:flavin adenine dinucleotide binding"/>
    <property type="evidence" value="ECO:0007669"/>
    <property type="project" value="InterPro"/>
</dbReference>
<evidence type="ECO:0000313" key="5">
    <source>
        <dbReference type="EMBL" id="CBX29670.1"/>
    </source>
</evidence>
<name>E1YGH6_9BACT</name>
<reference evidence="5" key="1">
    <citation type="journal article" date="2011" name="Environ. Microbiol.">
        <title>Genomic insights into the metabolic potential of the polycyclic aromatic hydrocarbon degrading sulfate-reducing Deltaproteobacterium N47.</title>
        <authorList>
            <person name="Bergmann F."/>
            <person name="Selesi D."/>
            <person name="Weinmaier T."/>
            <person name="Tischler P."/>
            <person name="Rattei T."/>
            <person name="Meckenstock R.U."/>
        </authorList>
    </citation>
    <scope>NUCLEOTIDE SEQUENCE</scope>
</reference>
<dbReference type="AlphaFoldDB" id="E1YGH6"/>
<gene>
    <name evidence="5" type="ORF">N47_J06510</name>
</gene>
<feature type="binding site" evidence="3">
    <location>
        <begin position="285"/>
        <end position="292"/>
    </location>
    <ligand>
        <name>FAD</name>
        <dbReference type="ChEBI" id="CHEBI:57692"/>
    </ligand>
</feature>
<keyword evidence="3" id="KW-0274">FAD</keyword>
<proteinExistence type="inferred from homology"/>
<accession>E1YGH6</accession>
<dbReference type="GO" id="GO:0009055">
    <property type="term" value="F:electron transfer activity"/>
    <property type="evidence" value="ECO:0007669"/>
    <property type="project" value="InterPro"/>
</dbReference>
<dbReference type="SMART" id="SM00893">
    <property type="entry name" value="ETF"/>
    <property type="match status" value="1"/>
</dbReference>
<dbReference type="PANTHER" id="PTHR43153">
    <property type="entry name" value="ELECTRON TRANSFER FLAVOPROTEIN ALPHA"/>
    <property type="match status" value="1"/>
</dbReference>
<dbReference type="Gene3D" id="3.40.50.1220">
    <property type="entry name" value="TPP-binding domain"/>
    <property type="match status" value="1"/>
</dbReference>
<evidence type="ECO:0000256" key="3">
    <source>
        <dbReference type="PIRSR" id="PIRSR000089-1"/>
    </source>
</evidence>
<organism evidence="5">
    <name type="scientific">uncultured Desulfobacterium sp</name>
    <dbReference type="NCBI Taxonomy" id="201089"/>
    <lineage>
        <taxon>Bacteria</taxon>
        <taxon>Pseudomonadati</taxon>
        <taxon>Thermodesulfobacteriota</taxon>
        <taxon>Desulfobacteria</taxon>
        <taxon>Desulfobacterales</taxon>
        <taxon>Desulfobacteriaceae</taxon>
        <taxon>Desulfobacterium</taxon>
        <taxon>environmental samples</taxon>
    </lineage>
</organism>